<accession>B4VR62</accession>
<dbReference type="Pfam" id="PF14516">
    <property type="entry name" value="AAA_35"/>
    <property type="match status" value="1"/>
</dbReference>
<dbReference type="Gene3D" id="3.40.50.300">
    <property type="entry name" value="P-loop containing nucleotide triphosphate hydrolases"/>
    <property type="match status" value="1"/>
</dbReference>
<proteinExistence type="predicted"/>
<dbReference type="SUPFAM" id="SSF52540">
    <property type="entry name" value="P-loop containing nucleoside triphosphate hydrolases"/>
    <property type="match status" value="1"/>
</dbReference>
<dbReference type="InterPro" id="IPR027417">
    <property type="entry name" value="P-loop_NTPase"/>
</dbReference>
<dbReference type="STRING" id="118168.MC7420_1495"/>
<name>B4VR62_9CYAN</name>
<organism evidence="1 2">
    <name type="scientific">Coleofasciculus chthonoplastes PCC 7420</name>
    <dbReference type="NCBI Taxonomy" id="118168"/>
    <lineage>
        <taxon>Bacteria</taxon>
        <taxon>Bacillati</taxon>
        <taxon>Cyanobacteriota</taxon>
        <taxon>Cyanophyceae</taxon>
        <taxon>Coleofasciculales</taxon>
        <taxon>Coleofasciculaceae</taxon>
        <taxon>Coleofasciculus</taxon>
    </lineage>
</organism>
<sequence length="576" mass="65988">MAAVTSNRNQARARRVAVKRVEGFTKQFGEAHRNLARHAAFPLSLTPDLLYQIWANFVPEAPWEAVAHLLLSRLCRQVGYEMYEMDISDRNLLLRELKEQFGQERLDELAEFLLDYVAQRLTDDDPDTQDLREAQEWTALAYTKPNELARELAEALSARVKQEEITEVFRLASLVETFGEPLVQSGFEPLLIYADGMTTFARGNREGAAARFAKLPVQKGQIGIAGVTLDIPVEEPELPGGQVNLASAFYVERPPIEELCYEAILQPGALIRIKGNRQMGKTSLMTRILHHAKQQGYRTVPLSFQSADEDILADLDKFLKWLCVSVGRKLKLENKLADYWDDNLASKSSCTAYFEEYLLAEFDQPLVLGLDEVDRVFKYPKIAPDLLGLLRFWHEESKTIEDWNKLRILLLHTTQIPIFNIYESPFNVGIAIDLPDFNIQQVQDLVQRHRLNWNTAKVEQLMAVIGGHPYLVRVALYHIARQETTLEQLLQAAPTDDGVYRDHLRRLLWNLEQQQELVDAFQKVVATNSPVELESSNAFQLQSMGLVHDQGNAVIPRCDLYRQYFRHKFNKQRVEA</sequence>
<gene>
    <name evidence="1" type="ORF">MC7420_1495</name>
</gene>
<evidence type="ECO:0000313" key="2">
    <source>
        <dbReference type="Proteomes" id="UP000003835"/>
    </source>
</evidence>
<dbReference type="EMBL" id="DS989849">
    <property type="protein sequence ID" value="EDX75577.1"/>
    <property type="molecule type" value="Genomic_DNA"/>
</dbReference>
<dbReference type="Proteomes" id="UP000003835">
    <property type="component" value="Unassembled WGS sequence"/>
</dbReference>
<keyword evidence="2" id="KW-1185">Reference proteome</keyword>
<dbReference type="AlphaFoldDB" id="B4VR62"/>
<dbReference type="eggNOG" id="COG0457">
    <property type="taxonomic scope" value="Bacteria"/>
</dbReference>
<evidence type="ECO:0000313" key="1">
    <source>
        <dbReference type="EMBL" id="EDX75577.1"/>
    </source>
</evidence>
<reference evidence="1 2" key="1">
    <citation type="submission" date="2008-07" db="EMBL/GenBank/DDBJ databases">
        <authorList>
            <person name="Tandeau de Marsac N."/>
            <person name="Ferriera S."/>
            <person name="Johnson J."/>
            <person name="Kravitz S."/>
            <person name="Beeson K."/>
            <person name="Sutton G."/>
            <person name="Rogers Y.-H."/>
            <person name="Friedman R."/>
            <person name="Frazier M."/>
            <person name="Venter J.C."/>
        </authorList>
    </citation>
    <scope>NUCLEOTIDE SEQUENCE [LARGE SCALE GENOMIC DNA]</scope>
    <source>
        <strain evidence="1 2">PCC 7420</strain>
    </source>
</reference>
<dbReference type="eggNOG" id="COG1672">
    <property type="taxonomic scope" value="Bacteria"/>
</dbReference>
<dbReference type="OrthoDB" id="5522963at2"/>
<dbReference type="HOGENOM" id="CLU_473058_0_0_3"/>
<dbReference type="RefSeq" id="WP_006101284.1">
    <property type="nucleotide sequence ID" value="NZ_DS989849.1"/>
</dbReference>
<protein>
    <submittedName>
        <fullName evidence="1">Uncharacterized protein</fullName>
    </submittedName>
</protein>